<comment type="caution">
    <text evidence="2">The sequence shown here is derived from an EMBL/GenBank/DDBJ whole genome shotgun (WGS) entry which is preliminary data.</text>
</comment>
<feature type="non-terminal residue" evidence="2">
    <location>
        <position position="483"/>
    </location>
</feature>
<protein>
    <recommendedName>
        <fullName evidence="1">DUF4422 domain-containing protein</fullName>
    </recommendedName>
</protein>
<gene>
    <name evidence="2" type="ORF">AK812_SmicGene47633</name>
</gene>
<dbReference type="EMBL" id="LSRX01006038">
    <property type="protein sequence ID" value="OLP73214.1"/>
    <property type="molecule type" value="Genomic_DNA"/>
</dbReference>
<sequence>MRTKIFIADHQGRGRLASELFQPVHIGAALYRSGSEAAERDDGYAGSLSALESYADLRCLNHVRRVYSDDLDIIGIQQYRRVFHFPPHAGVLPDGVLEEVHRTTRLQPSYELHVSPPEFEICLDRLREMTSSDIERLLDGCCMVVNRLQSLGEETLESQYLRTISAIYPGDMRYLDAWWDLKEVLREMLPGADVDLLCDEPTGYFNNVMIARRDEFNAYCDFLFAALARLDRWAGVYRLFGYLGERIFTLYLKHQLAMRPDFHLRELPVLVETEHSHLARLRVLPSRHGATYGLDGASVTLHPLNEAGRVRLSSGRTHAVVDVRADTPDLPALSVSFQGPEPARVCFRLWSTCPGKDVDVDIRSHAGQHAVRVLPGAGYHDFALCAASTARFDIRFRLSRAGSPEERHTQVDMQVVGLDRLNIVPQSDLPPGLRVATLASFDEPAYLAANPDLAGVLATDTTFDPHLHFRQHGFIEGRVQSAP</sequence>
<feature type="domain" description="DUF4422" evidence="1">
    <location>
        <begin position="4"/>
        <end position="255"/>
    </location>
</feature>
<organism evidence="2 3">
    <name type="scientific">Symbiodinium microadriaticum</name>
    <name type="common">Dinoflagellate</name>
    <name type="synonym">Zooxanthella microadriatica</name>
    <dbReference type="NCBI Taxonomy" id="2951"/>
    <lineage>
        <taxon>Eukaryota</taxon>
        <taxon>Sar</taxon>
        <taxon>Alveolata</taxon>
        <taxon>Dinophyceae</taxon>
        <taxon>Suessiales</taxon>
        <taxon>Symbiodiniaceae</taxon>
        <taxon>Symbiodinium</taxon>
    </lineage>
</organism>
<reference evidence="2 3" key="1">
    <citation type="submission" date="2016-02" db="EMBL/GenBank/DDBJ databases">
        <title>Genome analysis of coral dinoflagellate symbionts highlights evolutionary adaptations to a symbiotic lifestyle.</title>
        <authorList>
            <person name="Aranda M."/>
            <person name="Li Y."/>
            <person name="Liew Y.J."/>
            <person name="Baumgarten S."/>
            <person name="Simakov O."/>
            <person name="Wilson M."/>
            <person name="Piel J."/>
            <person name="Ashoor H."/>
            <person name="Bougouffa S."/>
            <person name="Bajic V.B."/>
            <person name="Ryu T."/>
            <person name="Ravasi T."/>
            <person name="Bayer T."/>
            <person name="Micklem G."/>
            <person name="Kim H."/>
            <person name="Bhak J."/>
            <person name="Lajeunesse T.C."/>
            <person name="Voolstra C.R."/>
        </authorList>
    </citation>
    <scope>NUCLEOTIDE SEQUENCE [LARGE SCALE GENOMIC DNA]</scope>
    <source>
        <strain evidence="2 3">CCMP2467</strain>
    </source>
</reference>
<accession>A0A1Q9BRJ5</accession>
<proteinExistence type="predicted"/>
<dbReference type="AlphaFoldDB" id="A0A1Q9BRJ5"/>
<keyword evidence="3" id="KW-1185">Reference proteome</keyword>
<dbReference type="Pfam" id="PF14393">
    <property type="entry name" value="DUF4422"/>
    <property type="match status" value="1"/>
</dbReference>
<name>A0A1Q9BRJ5_SYMMI</name>
<evidence type="ECO:0000313" key="2">
    <source>
        <dbReference type="EMBL" id="OLP73214.1"/>
    </source>
</evidence>
<dbReference type="Proteomes" id="UP000186817">
    <property type="component" value="Unassembled WGS sequence"/>
</dbReference>
<evidence type="ECO:0000259" key="1">
    <source>
        <dbReference type="Pfam" id="PF14393"/>
    </source>
</evidence>
<dbReference type="InterPro" id="IPR025536">
    <property type="entry name" value="DUF4422"/>
</dbReference>
<evidence type="ECO:0000313" key="3">
    <source>
        <dbReference type="Proteomes" id="UP000186817"/>
    </source>
</evidence>